<feature type="transmembrane region" description="Helical" evidence="1">
    <location>
        <begin position="35"/>
        <end position="58"/>
    </location>
</feature>
<dbReference type="InterPro" id="IPR026898">
    <property type="entry name" value="PrsW"/>
</dbReference>
<dbReference type="EMBL" id="JAMPKK010000044">
    <property type="protein sequence ID" value="MEP0866467.1"/>
    <property type="molecule type" value="Genomic_DNA"/>
</dbReference>
<gene>
    <name evidence="2" type="ORF">NDI37_18580</name>
</gene>
<name>A0ABV0JV17_9CYAN</name>
<dbReference type="Pfam" id="PF13367">
    <property type="entry name" value="PrsW-protease"/>
    <property type="match status" value="1"/>
</dbReference>
<sequence>MLEFLFTAILVAIPTFIYILIVSSIDRFEKEPMRYLIGAFLWGAIPAVVAGIILQLILQVPVELIFGGKSVGGQLVSAAVNAPVTEEILKGAAVAVIYLWRKREFDGWVDGIVYGAIAGFGFAYVENILYLFNTPNWEEWWKLFFLRVVIFGFMHGFWTSLTGIGFGLARHMQDIFKKILVISGGLIAAIFVHLLHNGALLLAKSSGGATIFVAAGNYGFLAALLISLGFIAAHHDHEILKTYLREEVPKIISPKDYHELCSTTANALARFHITPKEKRHFIQAAAELAQKKMQLIKFGDEGGNKAEIMRLREELKRQSSQR</sequence>
<feature type="transmembrane region" description="Helical" evidence="1">
    <location>
        <begin position="6"/>
        <end position="23"/>
    </location>
</feature>
<proteinExistence type="predicted"/>
<evidence type="ECO:0000313" key="2">
    <source>
        <dbReference type="EMBL" id="MEP0866467.1"/>
    </source>
</evidence>
<keyword evidence="1" id="KW-0472">Membrane</keyword>
<feature type="transmembrane region" description="Helical" evidence="1">
    <location>
        <begin position="180"/>
        <end position="203"/>
    </location>
</feature>
<keyword evidence="2" id="KW-0482">Metalloprotease</keyword>
<keyword evidence="3" id="KW-1185">Reference proteome</keyword>
<accession>A0ABV0JV17</accession>
<dbReference type="RefSeq" id="WP_190428080.1">
    <property type="nucleotide sequence ID" value="NZ_JAMPKK010000044.1"/>
</dbReference>
<keyword evidence="1" id="KW-0812">Transmembrane</keyword>
<dbReference type="PANTHER" id="PTHR36844">
    <property type="entry name" value="PROTEASE PRSW"/>
    <property type="match status" value="1"/>
</dbReference>
<evidence type="ECO:0000313" key="3">
    <source>
        <dbReference type="Proteomes" id="UP001442494"/>
    </source>
</evidence>
<feature type="transmembrane region" description="Helical" evidence="1">
    <location>
        <begin position="112"/>
        <end position="132"/>
    </location>
</feature>
<keyword evidence="2" id="KW-0645">Protease</keyword>
<dbReference type="PANTHER" id="PTHR36844:SF1">
    <property type="entry name" value="PROTEASE PRSW"/>
    <property type="match status" value="1"/>
</dbReference>
<feature type="transmembrane region" description="Helical" evidence="1">
    <location>
        <begin position="144"/>
        <end position="168"/>
    </location>
</feature>
<organism evidence="2 3">
    <name type="scientific">Funiculus sociatus GB2-A5</name>
    <dbReference type="NCBI Taxonomy" id="2933946"/>
    <lineage>
        <taxon>Bacteria</taxon>
        <taxon>Bacillati</taxon>
        <taxon>Cyanobacteriota</taxon>
        <taxon>Cyanophyceae</taxon>
        <taxon>Coleofasciculales</taxon>
        <taxon>Coleofasciculaceae</taxon>
        <taxon>Funiculus</taxon>
    </lineage>
</organism>
<keyword evidence="1" id="KW-1133">Transmembrane helix</keyword>
<protein>
    <submittedName>
        <fullName evidence="2">PrsW family intramembrane metalloprotease</fullName>
    </submittedName>
</protein>
<dbReference type="Proteomes" id="UP001442494">
    <property type="component" value="Unassembled WGS sequence"/>
</dbReference>
<keyword evidence="2" id="KW-0378">Hydrolase</keyword>
<feature type="transmembrane region" description="Helical" evidence="1">
    <location>
        <begin position="78"/>
        <end position="100"/>
    </location>
</feature>
<evidence type="ECO:0000256" key="1">
    <source>
        <dbReference type="SAM" id="Phobius"/>
    </source>
</evidence>
<comment type="caution">
    <text evidence="2">The sequence shown here is derived from an EMBL/GenBank/DDBJ whole genome shotgun (WGS) entry which is preliminary data.</text>
</comment>
<feature type="transmembrane region" description="Helical" evidence="1">
    <location>
        <begin position="209"/>
        <end position="233"/>
    </location>
</feature>
<reference evidence="2 3" key="1">
    <citation type="submission" date="2022-04" db="EMBL/GenBank/DDBJ databases">
        <title>Positive selection, recombination, and allopatry shape intraspecific diversity of widespread and dominant cyanobacteria.</title>
        <authorList>
            <person name="Wei J."/>
            <person name="Shu W."/>
            <person name="Hu C."/>
        </authorList>
    </citation>
    <scope>NUCLEOTIDE SEQUENCE [LARGE SCALE GENOMIC DNA]</scope>
    <source>
        <strain evidence="2 3">GB2-A5</strain>
    </source>
</reference>
<dbReference type="GO" id="GO:0008237">
    <property type="term" value="F:metallopeptidase activity"/>
    <property type="evidence" value="ECO:0007669"/>
    <property type="project" value="UniProtKB-KW"/>
</dbReference>